<gene>
    <name evidence="1" type="ORF">AMORRO_LOCUS2739</name>
</gene>
<dbReference type="EMBL" id="CAJVPV010001211">
    <property type="protein sequence ID" value="CAG8490136.1"/>
    <property type="molecule type" value="Genomic_DNA"/>
</dbReference>
<name>A0A9N8WN24_9GLOM</name>
<dbReference type="Proteomes" id="UP000789342">
    <property type="component" value="Unassembled WGS sequence"/>
</dbReference>
<proteinExistence type="predicted"/>
<protein>
    <submittedName>
        <fullName evidence="1">16178_t:CDS:1</fullName>
    </submittedName>
</protein>
<accession>A0A9N8WN24</accession>
<organism evidence="1 2">
    <name type="scientific">Acaulospora morrowiae</name>
    <dbReference type="NCBI Taxonomy" id="94023"/>
    <lineage>
        <taxon>Eukaryota</taxon>
        <taxon>Fungi</taxon>
        <taxon>Fungi incertae sedis</taxon>
        <taxon>Mucoromycota</taxon>
        <taxon>Glomeromycotina</taxon>
        <taxon>Glomeromycetes</taxon>
        <taxon>Diversisporales</taxon>
        <taxon>Acaulosporaceae</taxon>
        <taxon>Acaulospora</taxon>
    </lineage>
</organism>
<comment type="caution">
    <text evidence="1">The sequence shown here is derived from an EMBL/GenBank/DDBJ whole genome shotgun (WGS) entry which is preliminary data.</text>
</comment>
<keyword evidence="2" id="KW-1185">Reference proteome</keyword>
<feature type="non-terminal residue" evidence="1">
    <location>
        <position position="87"/>
    </location>
</feature>
<sequence length="87" mass="10011">KLFLQYQGKAVDVPILHNGTEILSPPESDQSDYEEDFCDEFKYESDPAINLTVLKEISTPTEMSQEEITIEEKVKEFSTSSELNEYE</sequence>
<dbReference type="AlphaFoldDB" id="A0A9N8WN24"/>
<evidence type="ECO:0000313" key="2">
    <source>
        <dbReference type="Proteomes" id="UP000789342"/>
    </source>
</evidence>
<reference evidence="1" key="1">
    <citation type="submission" date="2021-06" db="EMBL/GenBank/DDBJ databases">
        <authorList>
            <person name="Kallberg Y."/>
            <person name="Tangrot J."/>
            <person name="Rosling A."/>
        </authorList>
    </citation>
    <scope>NUCLEOTIDE SEQUENCE</scope>
    <source>
        <strain evidence="1">CL551</strain>
    </source>
</reference>
<evidence type="ECO:0000313" key="1">
    <source>
        <dbReference type="EMBL" id="CAG8490136.1"/>
    </source>
</evidence>